<feature type="domain" description="Bacterial spore germination immunoglobulin-like" evidence="1">
    <location>
        <begin position="82"/>
        <end position="168"/>
    </location>
</feature>
<dbReference type="InterPro" id="IPR018911">
    <property type="entry name" value="Gmad2_Ig-like_dom"/>
</dbReference>
<evidence type="ECO:0000259" key="1">
    <source>
        <dbReference type="Pfam" id="PF10648"/>
    </source>
</evidence>
<protein>
    <recommendedName>
        <fullName evidence="1">Bacterial spore germination immunoglobulin-like domain-containing protein</fullName>
    </recommendedName>
</protein>
<dbReference type="AlphaFoldDB" id="A0A1G2KMI7"/>
<name>A0A1G2KMI7_9BACT</name>
<dbReference type="Pfam" id="PF10648">
    <property type="entry name" value="Gmad2"/>
    <property type="match status" value="1"/>
</dbReference>
<sequence>MKTLLIAVIVILVLAAGWVGFVTYVCEDDWCFIFPWQKIEAADSFQRCAGFGFPVTESYPHQCRAGDKTFTETVEEPNSNLIHVTAPLSNAIVESPLTVSGEARGNWYFEASFPVRIYDANNKELGVTPAQAKGDWMTTEFVSFEAVLTFSAPATETGTLILQNDNPSGLPENSKEVRIPVRFLASSAIKSAEFDKPVTASLGGKVSFPDGLILGVKEINDSRCKSGMVCVWQGELSLALTALNGKFGGTSQEIRLGTVNNTSVSLKGYTFSLVSATAESATFIVSLTSAGISGISGYIHMGPTCPVERNPPDPKCADRPYVSAPITVTNLAGKQYQGETDAGGNFRITLPASAYSVTVAPQNTFPSCDEKKAVVVSNMFTNLDISCDTGIR</sequence>
<reference evidence="2 3" key="1">
    <citation type="journal article" date="2016" name="Nat. Commun.">
        <title>Thousands of microbial genomes shed light on interconnected biogeochemical processes in an aquifer system.</title>
        <authorList>
            <person name="Anantharaman K."/>
            <person name="Brown C.T."/>
            <person name="Hug L.A."/>
            <person name="Sharon I."/>
            <person name="Castelle C.J."/>
            <person name="Probst A.J."/>
            <person name="Thomas B.C."/>
            <person name="Singh A."/>
            <person name="Wilkins M.J."/>
            <person name="Karaoz U."/>
            <person name="Brodie E.L."/>
            <person name="Williams K.H."/>
            <person name="Hubbard S.S."/>
            <person name="Banfield J.F."/>
        </authorList>
    </citation>
    <scope>NUCLEOTIDE SEQUENCE [LARGE SCALE GENOMIC DNA]</scope>
</reference>
<dbReference type="EMBL" id="MHQK01000051">
    <property type="protein sequence ID" value="OHA00677.1"/>
    <property type="molecule type" value="Genomic_DNA"/>
</dbReference>
<gene>
    <name evidence="2" type="ORF">A3C12_02750</name>
</gene>
<dbReference type="Proteomes" id="UP000178710">
    <property type="component" value="Unassembled WGS sequence"/>
</dbReference>
<evidence type="ECO:0000313" key="2">
    <source>
        <dbReference type="EMBL" id="OHA00677.1"/>
    </source>
</evidence>
<evidence type="ECO:0000313" key="3">
    <source>
        <dbReference type="Proteomes" id="UP000178710"/>
    </source>
</evidence>
<organism evidence="2 3">
    <name type="scientific">Candidatus Sungbacteria bacterium RIFCSPHIGHO2_02_FULL_49_20</name>
    <dbReference type="NCBI Taxonomy" id="1802272"/>
    <lineage>
        <taxon>Bacteria</taxon>
        <taxon>Candidatus Sungiibacteriota</taxon>
    </lineage>
</organism>
<proteinExistence type="predicted"/>
<accession>A0A1G2KMI7</accession>
<comment type="caution">
    <text evidence="2">The sequence shown here is derived from an EMBL/GenBank/DDBJ whole genome shotgun (WGS) entry which is preliminary data.</text>
</comment>